<evidence type="ECO:0000256" key="3">
    <source>
        <dbReference type="ARBA" id="ARBA00022490"/>
    </source>
</evidence>
<dbReference type="Pfam" id="PF08699">
    <property type="entry name" value="ArgoL1"/>
    <property type="match status" value="1"/>
</dbReference>
<accession>A0AAD7ZQT7</accession>
<organism evidence="10 11">
    <name type="scientific">Diploptera punctata</name>
    <name type="common">Pacific beetle cockroach</name>
    <dbReference type="NCBI Taxonomy" id="6984"/>
    <lineage>
        <taxon>Eukaryota</taxon>
        <taxon>Metazoa</taxon>
        <taxon>Ecdysozoa</taxon>
        <taxon>Arthropoda</taxon>
        <taxon>Hexapoda</taxon>
        <taxon>Insecta</taxon>
        <taxon>Pterygota</taxon>
        <taxon>Neoptera</taxon>
        <taxon>Polyneoptera</taxon>
        <taxon>Dictyoptera</taxon>
        <taxon>Blattodea</taxon>
        <taxon>Blaberoidea</taxon>
        <taxon>Blaberidae</taxon>
        <taxon>Diplopterinae</taxon>
        <taxon>Diploptera</taxon>
    </lineage>
</organism>
<dbReference type="PANTHER" id="PTHR22891">
    <property type="entry name" value="EUKARYOTIC TRANSLATION INITIATION FACTOR 2C"/>
    <property type="match status" value="1"/>
</dbReference>
<comment type="similarity">
    <text evidence="6">Belongs to the argonaute family. Piwi subfamily.</text>
</comment>
<proteinExistence type="inferred from homology"/>
<dbReference type="AlphaFoldDB" id="A0AAD7ZQT7"/>
<dbReference type="InterPro" id="IPR003165">
    <property type="entry name" value="Piwi"/>
</dbReference>
<feature type="non-terminal residue" evidence="10">
    <location>
        <position position="666"/>
    </location>
</feature>
<evidence type="ECO:0000256" key="7">
    <source>
        <dbReference type="SAM" id="MobiDB-lite"/>
    </source>
</evidence>
<evidence type="ECO:0000256" key="4">
    <source>
        <dbReference type="ARBA" id="ARBA00022884"/>
    </source>
</evidence>
<dbReference type="InterPro" id="IPR012337">
    <property type="entry name" value="RNaseH-like_sf"/>
</dbReference>
<gene>
    <name evidence="10" type="ORF">L9F63_020750</name>
</gene>
<reference evidence="10" key="2">
    <citation type="submission" date="2023-05" db="EMBL/GenBank/DDBJ databases">
        <authorList>
            <person name="Fouks B."/>
        </authorList>
    </citation>
    <scope>NUCLEOTIDE SEQUENCE</scope>
    <source>
        <strain evidence="10">Stay&amp;Tobe</strain>
        <tissue evidence="10">Testes</tissue>
    </source>
</reference>
<keyword evidence="4" id="KW-0694">RNA-binding</keyword>
<keyword evidence="3" id="KW-0963">Cytoplasm</keyword>
<evidence type="ECO:0000256" key="2">
    <source>
        <dbReference type="ARBA" id="ARBA00022473"/>
    </source>
</evidence>
<dbReference type="InterPro" id="IPR014811">
    <property type="entry name" value="ArgoL1"/>
</dbReference>
<dbReference type="Gene3D" id="3.40.50.2300">
    <property type="match status" value="1"/>
</dbReference>
<dbReference type="Proteomes" id="UP001233999">
    <property type="component" value="Unassembled WGS sequence"/>
</dbReference>
<dbReference type="FunFam" id="2.170.260.10:FF:000003">
    <property type="entry name" value="Piwi-like RNA-mediated gene silencing 2"/>
    <property type="match status" value="1"/>
</dbReference>
<dbReference type="Pfam" id="PF02170">
    <property type="entry name" value="PAZ"/>
    <property type="match status" value="1"/>
</dbReference>
<evidence type="ECO:0000256" key="5">
    <source>
        <dbReference type="ARBA" id="ARBA00023158"/>
    </source>
</evidence>
<dbReference type="EMBL" id="JASPKZ010007340">
    <property type="protein sequence ID" value="KAJ9584895.1"/>
    <property type="molecule type" value="Genomic_DNA"/>
</dbReference>
<feature type="domain" description="Piwi" evidence="9">
    <location>
        <begin position="598"/>
        <end position="666"/>
    </location>
</feature>
<keyword evidence="11" id="KW-1185">Reference proteome</keyword>
<feature type="domain" description="PAZ" evidence="8">
    <location>
        <begin position="316"/>
        <end position="426"/>
    </location>
</feature>
<protein>
    <submittedName>
        <fullName evidence="10">Uncharacterized protein</fullName>
    </submittedName>
</protein>
<dbReference type="SMART" id="SM00949">
    <property type="entry name" value="PAZ"/>
    <property type="match status" value="1"/>
</dbReference>
<dbReference type="CDD" id="cd02845">
    <property type="entry name" value="PAZ_piwi_like"/>
    <property type="match status" value="1"/>
</dbReference>
<dbReference type="InterPro" id="IPR003100">
    <property type="entry name" value="PAZ_dom"/>
</dbReference>
<dbReference type="Pfam" id="PF23278">
    <property type="entry name" value="Piwi_N"/>
    <property type="match status" value="1"/>
</dbReference>
<dbReference type="GO" id="GO:0005737">
    <property type="term" value="C:cytoplasm"/>
    <property type="evidence" value="ECO:0007669"/>
    <property type="project" value="UniProtKB-SubCell"/>
</dbReference>
<reference evidence="10" key="1">
    <citation type="journal article" date="2023" name="IScience">
        <title>Live-bearing cockroach genome reveals convergent evolutionary mechanisms linked to viviparity in insects and beyond.</title>
        <authorList>
            <person name="Fouks B."/>
            <person name="Harrison M.C."/>
            <person name="Mikhailova A.A."/>
            <person name="Marchal E."/>
            <person name="English S."/>
            <person name="Carruthers M."/>
            <person name="Jennings E.C."/>
            <person name="Chiamaka E.L."/>
            <person name="Frigard R.A."/>
            <person name="Pippel M."/>
            <person name="Attardo G.M."/>
            <person name="Benoit J.B."/>
            <person name="Bornberg-Bauer E."/>
            <person name="Tobe S.S."/>
        </authorList>
    </citation>
    <scope>NUCLEOTIDE SEQUENCE</scope>
    <source>
        <strain evidence="10">Stay&amp;Tobe</strain>
    </source>
</reference>
<evidence type="ECO:0000259" key="8">
    <source>
        <dbReference type="PROSITE" id="PS50821"/>
    </source>
</evidence>
<dbReference type="PROSITE" id="PS50821">
    <property type="entry name" value="PAZ"/>
    <property type="match status" value="1"/>
</dbReference>
<evidence type="ECO:0000256" key="6">
    <source>
        <dbReference type="ARBA" id="ARBA00038291"/>
    </source>
</evidence>
<dbReference type="PROSITE" id="PS50822">
    <property type="entry name" value="PIWI"/>
    <property type="match status" value="1"/>
</dbReference>
<dbReference type="Pfam" id="PF02171">
    <property type="entry name" value="Piwi"/>
    <property type="match status" value="1"/>
</dbReference>
<feature type="region of interest" description="Disordered" evidence="7">
    <location>
        <begin position="99"/>
        <end position="135"/>
    </location>
</feature>
<comment type="subcellular location">
    <subcellularLocation>
        <location evidence="1">Cytoplasm</location>
    </subcellularLocation>
</comment>
<comment type="caution">
    <text evidence="10">The sequence shown here is derived from an EMBL/GenBank/DDBJ whole genome shotgun (WGS) entry which is preliminary data.</text>
</comment>
<dbReference type="SUPFAM" id="SSF53098">
    <property type="entry name" value="Ribonuclease H-like"/>
    <property type="match status" value="1"/>
</dbReference>
<dbReference type="SUPFAM" id="SSF101690">
    <property type="entry name" value="PAZ domain"/>
    <property type="match status" value="1"/>
</dbReference>
<evidence type="ECO:0000259" key="9">
    <source>
        <dbReference type="PROSITE" id="PS50822"/>
    </source>
</evidence>
<evidence type="ECO:0000313" key="11">
    <source>
        <dbReference type="Proteomes" id="UP001233999"/>
    </source>
</evidence>
<dbReference type="InterPro" id="IPR036085">
    <property type="entry name" value="PAZ_dom_sf"/>
</dbReference>
<feature type="region of interest" description="Disordered" evidence="7">
    <location>
        <begin position="1"/>
        <end position="77"/>
    </location>
</feature>
<dbReference type="Gene3D" id="2.170.260.10">
    <property type="entry name" value="paz domain"/>
    <property type="match status" value="1"/>
</dbReference>
<dbReference type="GO" id="GO:0003723">
    <property type="term" value="F:RNA binding"/>
    <property type="evidence" value="ECO:0007669"/>
    <property type="project" value="UniProtKB-KW"/>
</dbReference>
<name>A0AAD7ZQT7_DIPPU</name>
<keyword evidence="5" id="KW-0943">RNA-mediated gene silencing</keyword>
<feature type="compositionally biased region" description="Basic and acidic residues" evidence="7">
    <location>
        <begin position="15"/>
        <end position="27"/>
    </location>
</feature>
<evidence type="ECO:0000256" key="1">
    <source>
        <dbReference type="ARBA" id="ARBA00004496"/>
    </source>
</evidence>
<sequence length="666" mass="77288">MDSEEEVPLAMRGKPRTEEQRIEEKSIGRARTRARGRMPAPISRPGDSPIVKSSGDMMDNNTSTPLKIQGARGRSRGIQRMESISTCSSPDVSKLAAKLESSTISSRPGDLRNEPGKSRMRQRSEENEQFLRTKPENMKIKQGKTGEPIQLLANYFQLPTVPDWCLYQYRVDFYPGEDRMAVKSQMLREHKDKLVGGYIFDGTVLFTPYIYEVDKMEFYSKRRSDDAPVRITIRRVGMLSAGDYHYVHFFNLLMRRCLQNLKLQLVGRNYFDPHARQKIDEYRLELWPGYITSIRQHEHELLLCTEVTHKVMRQETVLDLLNECANENSTDYKNLFKKTILGAIVLTDYNNRTYRVDDIDFNTTPASRFDRSGKSTSYMEYYYQKYEIRIRNENQPMLITKPKQRVRMQGQDKNIFLVPELCRMTGLSDKMRSNFELMRKLADSTRFNPSQRMERLQSFNRKLHTNVQIIEELNSWQMCLNESLVSIPSRILPREKIILGTRDGGFDNFKCDPGIKSDWTSELKSKPMLSSPHINIWAVISPLSLKDEVRQFVKQLQKSAAYMEWRLCEPSYRELGDDKIPSYIEALNYVTANWNPKFILVVLPTNRLDRYSAVKRKCCVEYAVPTQVILRKNVTSKNVASIASKVAIQLNCKTGGAPWTVEIPMK</sequence>
<evidence type="ECO:0000313" key="10">
    <source>
        <dbReference type="EMBL" id="KAJ9584895.1"/>
    </source>
</evidence>
<dbReference type="GO" id="GO:0034587">
    <property type="term" value="P:piRNA processing"/>
    <property type="evidence" value="ECO:0007669"/>
    <property type="project" value="UniProtKB-ARBA"/>
</dbReference>
<feature type="compositionally biased region" description="Basic and acidic residues" evidence="7">
    <location>
        <begin position="109"/>
        <end position="135"/>
    </location>
</feature>
<keyword evidence="2" id="KW-0217">Developmental protein</keyword>